<keyword evidence="1" id="KW-0732">Signal</keyword>
<dbReference type="Pfam" id="PF14312">
    <property type="entry name" value="FG-GAP_2"/>
    <property type="match status" value="3"/>
</dbReference>
<comment type="caution">
    <text evidence="4">The sequence shown here is derived from an EMBL/GenBank/DDBJ whole genome shotgun (WGS) entry which is preliminary data.</text>
</comment>
<keyword evidence="3" id="KW-1133">Transmembrane helix</keyword>
<reference evidence="4 5" key="1">
    <citation type="submission" date="2024-10" db="EMBL/GenBank/DDBJ databases">
        <title>Updated reference genomes for cyclostephanoid diatoms.</title>
        <authorList>
            <person name="Roberts W.R."/>
            <person name="Alverson A.J."/>
        </authorList>
    </citation>
    <scope>NUCLEOTIDE SEQUENCE [LARGE SCALE GENOMIC DNA]</scope>
    <source>
        <strain evidence="4 5">AJA010-31</strain>
    </source>
</reference>
<dbReference type="PANTHER" id="PTHR36220:SF1">
    <property type="entry name" value="GAMMA TUBULIN COMPLEX COMPONENT C-TERMINAL DOMAIN-CONTAINING PROTEIN"/>
    <property type="match status" value="1"/>
</dbReference>
<sequence length="588" mass="62934">MSQLEPWEMEGSVSDNDGPQNSAPNPPQSADNWASSTWSAAPEPWESDIELKQRPQMNLHASAKGMDMMGSSQDVHSPISPRSSPSRRKRSADRPEPVSTPNNQAVDDLSLWQTFKELYKENPRVKYVITALVLLLLASLILLGVSLAGRKTQQDCSTAKHNSEPFIIQPPSVQNRNSGEFGASLDASSSYLVVGDPSPKCISQTEGDCSSFTVGGAVFVYRKSSKKNKDWELFSQFVLDDSLTSGDTFGTSVSISEDSRTIVVGSPMDDGFGVTAGAIYIMEEPFDNNKPPLRLASDDIGANDNFGGSVSVSVTTLPSNSSHGQVKVTNIVAGAASDDDLGSNSGGAYVFSKFEGIPVDGTCGGQDIIVNEWMQCQKLLPDDGGTFDRFAKSVHIADRTIIIGTDWDDDMGIDAGAAYVYSLGDDGNWGLQQKLLPTNSDSTANKFGNAVVTRGDIIVVGADLDDSQGVDSGAAYVYKLANGVWSLDSRLITIDDNPVHDGYECGKSVDISSDGNTILVGCPKGSVAFAFMLQNGVWIQKDYFTYEDFYSKQSALLGESLAAQPGVDGVIVTGYGANQEVFSYSKDC</sequence>
<feature type="region of interest" description="Disordered" evidence="2">
    <location>
        <begin position="156"/>
        <end position="180"/>
    </location>
</feature>
<evidence type="ECO:0000313" key="4">
    <source>
        <dbReference type="EMBL" id="KAL3773315.1"/>
    </source>
</evidence>
<accession>A0ABD3NB57</accession>
<proteinExistence type="predicted"/>
<dbReference type="PANTHER" id="PTHR36220">
    <property type="entry name" value="UNNAMED PRODUCT"/>
    <property type="match status" value="1"/>
</dbReference>
<feature type="compositionally biased region" description="Polar residues" evidence="2">
    <location>
        <begin position="13"/>
        <end position="39"/>
    </location>
</feature>
<keyword evidence="5" id="KW-1185">Reference proteome</keyword>
<dbReference type="AlphaFoldDB" id="A0ABD3NB57"/>
<feature type="region of interest" description="Disordered" evidence="2">
    <location>
        <begin position="1"/>
        <end position="105"/>
    </location>
</feature>
<name>A0ABD3NB57_9STRA</name>
<keyword evidence="3" id="KW-0472">Membrane</keyword>
<protein>
    <submittedName>
        <fullName evidence="4">Uncharacterized protein</fullName>
    </submittedName>
</protein>
<evidence type="ECO:0000256" key="1">
    <source>
        <dbReference type="ARBA" id="ARBA00022729"/>
    </source>
</evidence>
<evidence type="ECO:0000256" key="2">
    <source>
        <dbReference type="SAM" id="MobiDB-lite"/>
    </source>
</evidence>
<evidence type="ECO:0000256" key="3">
    <source>
        <dbReference type="SAM" id="Phobius"/>
    </source>
</evidence>
<dbReference type="InterPro" id="IPR028994">
    <property type="entry name" value="Integrin_alpha_N"/>
</dbReference>
<dbReference type="Proteomes" id="UP001530400">
    <property type="component" value="Unassembled WGS sequence"/>
</dbReference>
<organism evidence="4 5">
    <name type="scientific">Cyclotella atomus</name>
    <dbReference type="NCBI Taxonomy" id="382360"/>
    <lineage>
        <taxon>Eukaryota</taxon>
        <taxon>Sar</taxon>
        <taxon>Stramenopiles</taxon>
        <taxon>Ochrophyta</taxon>
        <taxon>Bacillariophyta</taxon>
        <taxon>Coscinodiscophyceae</taxon>
        <taxon>Thalassiosirophycidae</taxon>
        <taxon>Stephanodiscales</taxon>
        <taxon>Stephanodiscaceae</taxon>
        <taxon>Cyclotella</taxon>
    </lineage>
</organism>
<evidence type="ECO:0000313" key="5">
    <source>
        <dbReference type="Proteomes" id="UP001530400"/>
    </source>
</evidence>
<feature type="transmembrane region" description="Helical" evidence="3">
    <location>
        <begin position="127"/>
        <end position="148"/>
    </location>
</feature>
<keyword evidence="3" id="KW-0812">Transmembrane</keyword>
<dbReference type="Gene3D" id="2.130.10.130">
    <property type="entry name" value="Integrin alpha, N-terminal"/>
    <property type="match status" value="2"/>
</dbReference>
<dbReference type="EMBL" id="JALLPJ020001238">
    <property type="protein sequence ID" value="KAL3773315.1"/>
    <property type="molecule type" value="Genomic_DNA"/>
</dbReference>
<gene>
    <name evidence="4" type="ORF">ACHAWO_002898</name>
</gene>
<dbReference type="InterPro" id="IPR013517">
    <property type="entry name" value="FG-GAP"/>
</dbReference>